<feature type="transmembrane region" description="Helical" evidence="1">
    <location>
        <begin position="42"/>
        <end position="62"/>
    </location>
</feature>
<dbReference type="Proteomes" id="UP000075604">
    <property type="component" value="Unassembled WGS sequence"/>
</dbReference>
<gene>
    <name evidence="2" type="ORF">BE04_06190</name>
</gene>
<name>A0A150P109_SORCE</name>
<evidence type="ECO:0000313" key="2">
    <source>
        <dbReference type="EMBL" id="KYF48644.1"/>
    </source>
</evidence>
<evidence type="ECO:0000256" key="1">
    <source>
        <dbReference type="SAM" id="Phobius"/>
    </source>
</evidence>
<proteinExistence type="predicted"/>
<reference evidence="2 3" key="1">
    <citation type="submission" date="2014-02" db="EMBL/GenBank/DDBJ databases">
        <title>The small core and large imbalanced accessory genome model reveals a collaborative survival strategy of Sorangium cellulosum strains in nature.</title>
        <authorList>
            <person name="Han K."/>
            <person name="Peng R."/>
            <person name="Blom J."/>
            <person name="Li Y.-Z."/>
        </authorList>
    </citation>
    <scope>NUCLEOTIDE SEQUENCE [LARGE SCALE GENOMIC DNA]</scope>
    <source>
        <strain evidence="2 3">So0157-18</strain>
    </source>
</reference>
<dbReference type="AlphaFoldDB" id="A0A150P109"/>
<keyword evidence="1" id="KW-1133">Transmembrane helix</keyword>
<keyword evidence="1" id="KW-0472">Membrane</keyword>
<accession>A0A150P109</accession>
<protein>
    <submittedName>
        <fullName evidence="2">Uncharacterized protein</fullName>
    </submittedName>
</protein>
<feature type="transmembrane region" description="Helical" evidence="1">
    <location>
        <begin position="124"/>
        <end position="145"/>
    </location>
</feature>
<comment type="caution">
    <text evidence="2">The sequence shown here is derived from an EMBL/GenBank/DDBJ whole genome shotgun (WGS) entry which is preliminary data.</text>
</comment>
<sequence length="156" mass="16981">MKNVAREEEADRFIKLVGAESWEVVHGILERQFAVLHNRAQVLIGLCGIVITTTGFSGRLIAGTSRAAQGLIIAGVATVLLSATLIVWGVQHIRWLTQQPGHDMRGWLLVSLAYRDRKTSIYRVAIAFLLVGLSFYVIAIAMMLLDPTAAPSAGGR</sequence>
<keyword evidence="1" id="KW-0812">Transmembrane</keyword>
<feature type="transmembrane region" description="Helical" evidence="1">
    <location>
        <begin position="68"/>
        <end position="90"/>
    </location>
</feature>
<organism evidence="2 3">
    <name type="scientific">Sorangium cellulosum</name>
    <name type="common">Polyangium cellulosum</name>
    <dbReference type="NCBI Taxonomy" id="56"/>
    <lineage>
        <taxon>Bacteria</taxon>
        <taxon>Pseudomonadati</taxon>
        <taxon>Myxococcota</taxon>
        <taxon>Polyangia</taxon>
        <taxon>Polyangiales</taxon>
        <taxon>Polyangiaceae</taxon>
        <taxon>Sorangium</taxon>
    </lineage>
</organism>
<evidence type="ECO:0000313" key="3">
    <source>
        <dbReference type="Proteomes" id="UP000075604"/>
    </source>
</evidence>
<dbReference type="EMBL" id="JELX01004361">
    <property type="protein sequence ID" value="KYF48644.1"/>
    <property type="molecule type" value="Genomic_DNA"/>
</dbReference>